<proteinExistence type="predicted"/>
<dbReference type="RefSeq" id="WP_166511667.1">
    <property type="nucleotide sequence ID" value="NZ_VNHM01000008.1"/>
</dbReference>
<protein>
    <submittedName>
        <fullName evidence="1">Uncharacterized protein</fullName>
    </submittedName>
</protein>
<name>A0A5S4ZTA3_9FIRM</name>
<evidence type="ECO:0000313" key="1">
    <source>
        <dbReference type="EMBL" id="TYO95308.1"/>
    </source>
</evidence>
<organism evidence="1 2">
    <name type="scientific">Desulfallas thermosapovorans DSM 6562</name>
    <dbReference type="NCBI Taxonomy" id="1121431"/>
    <lineage>
        <taxon>Bacteria</taxon>
        <taxon>Bacillati</taxon>
        <taxon>Bacillota</taxon>
        <taxon>Clostridia</taxon>
        <taxon>Eubacteriales</taxon>
        <taxon>Desulfallaceae</taxon>
        <taxon>Desulfallas</taxon>
    </lineage>
</organism>
<comment type="caution">
    <text evidence="1">The sequence shown here is derived from an EMBL/GenBank/DDBJ whole genome shotgun (WGS) entry which is preliminary data.</text>
</comment>
<reference evidence="1 2" key="1">
    <citation type="submission" date="2019-07" db="EMBL/GenBank/DDBJ databases">
        <title>Genomic Encyclopedia of Type Strains, Phase I: the one thousand microbial genomes (KMG-I) project.</title>
        <authorList>
            <person name="Kyrpides N."/>
        </authorList>
    </citation>
    <scope>NUCLEOTIDE SEQUENCE [LARGE SCALE GENOMIC DNA]</scope>
    <source>
        <strain evidence="1 2">DSM 6562</strain>
    </source>
</reference>
<gene>
    <name evidence="1" type="ORF">LX24_01658</name>
</gene>
<dbReference type="AlphaFoldDB" id="A0A5S4ZTA3"/>
<evidence type="ECO:0000313" key="2">
    <source>
        <dbReference type="Proteomes" id="UP000323166"/>
    </source>
</evidence>
<dbReference type="EMBL" id="VNHM01000008">
    <property type="protein sequence ID" value="TYO95308.1"/>
    <property type="molecule type" value="Genomic_DNA"/>
</dbReference>
<dbReference type="Proteomes" id="UP000323166">
    <property type="component" value="Unassembled WGS sequence"/>
</dbReference>
<keyword evidence="2" id="KW-1185">Reference proteome</keyword>
<accession>A0A5S4ZTA3</accession>
<sequence length="45" mass="5208">MTEIICTALLTALVLTISITQRIKIFEILKNRADYSADYIDELYK</sequence>